<feature type="region of interest" description="Disordered" evidence="1">
    <location>
        <begin position="55"/>
        <end position="127"/>
    </location>
</feature>
<feature type="compositionally biased region" description="Low complexity" evidence="1">
    <location>
        <begin position="83"/>
        <end position="94"/>
    </location>
</feature>
<dbReference type="PANTHER" id="PTHR35392">
    <property type="entry name" value="ZN(II)2CYS6 TRANSCRIPTION FACTOR (EUROFUNG)-RELATED-RELATED"/>
    <property type="match status" value="1"/>
</dbReference>
<reference evidence="2" key="1">
    <citation type="submission" date="2023-06" db="EMBL/GenBank/DDBJ databases">
        <title>Genome-scale phylogeny and comparative genomics of the fungal order Sordariales.</title>
        <authorList>
            <consortium name="Lawrence Berkeley National Laboratory"/>
            <person name="Hensen N."/>
            <person name="Bonometti L."/>
            <person name="Westerberg I."/>
            <person name="Brannstrom I.O."/>
            <person name="Guillou S."/>
            <person name="Cros-Aarteil S."/>
            <person name="Calhoun S."/>
            <person name="Haridas S."/>
            <person name="Kuo A."/>
            <person name="Mondo S."/>
            <person name="Pangilinan J."/>
            <person name="Riley R."/>
            <person name="LaButti K."/>
            <person name="Andreopoulos B."/>
            <person name="Lipzen A."/>
            <person name="Chen C."/>
            <person name="Yanf M."/>
            <person name="Daum C."/>
            <person name="Ng V."/>
            <person name="Clum A."/>
            <person name="Steindorff A."/>
            <person name="Ohm R."/>
            <person name="Martin F."/>
            <person name="Silar P."/>
            <person name="Natvig D."/>
            <person name="Lalanne C."/>
            <person name="Gautier V."/>
            <person name="Ament-velasquez S.L."/>
            <person name="Kruys A."/>
            <person name="Hutchinson M.I."/>
            <person name="Powell A.J."/>
            <person name="Barry K."/>
            <person name="Miller A.N."/>
            <person name="Grigoriev I.V."/>
            <person name="Debuchy R."/>
            <person name="Gladieux P."/>
            <person name="Thoren M.H."/>
            <person name="Johannesson H."/>
        </authorList>
    </citation>
    <scope>NUCLEOTIDE SEQUENCE</scope>
    <source>
        <strain evidence="2">SMH3187-1</strain>
    </source>
</reference>
<sequence>MDPQFTHAKLLEAASLLRLPVGVLVERLELTPDVFSALPTPPPPRLRVNANPDARATSRLDGSSLAHDAGPSSFSWPLDLSQTSSPGTGSSGPSLETWSDPSGLLHPHVPPRVRMTAATPPPPSPSGRANAIHSDWVHVMSRVTAAASLPRDAASNGSDMSGWVRVRDGSPISSATLVTATADHVSPRFVSPMHSRRSRGGSGSPVVGKTLSLGPCSKVWELPPRIRRRRKVKPDDGTSLKRKRDPRDVAKDGPKRRGAYKDETLKRNTALTRILKSCIRCRMNRGRCNPDPEDHYGPCLTCKAITGPTLCKMPCYRYIVTDASLFREQRAPYQVYSRRWQSMDIVNIPAGDWASAAIRTIIVSPVNINAPFQFHVREFIPADGDLLEEQWMTPAGRQSVPIPKFAVAEMHEAAADLKEYIERNVSNFIAVTVGPLDQLLWETYTMAFRHIGNANTPEERSLMTNVFLLWVTSRLTSNPVYICGDDKLGGRAVYSADSLHNGKVPMPVIMTAQFECINYTMFLRPWSKAVLKQLNELVLAKRRDYWLTIYYAMFVLLHSCSMTTRRDAETAVQYDMKTQYANPDSIKAHHSGAQTMLAHFHFLNKGVLPFALPHTPDGKQELAKAANLTDEQVEFRQVQSRIPKVPSWSANTPSVARIKAARESAAVGDDLYWVSMLFDEEWTPSPQD</sequence>
<evidence type="ECO:0000313" key="2">
    <source>
        <dbReference type="EMBL" id="KAK0750721.1"/>
    </source>
</evidence>
<organism evidence="2 3">
    <name type="scientific">Schizothecium vesticola</name>
    <dbReference type="NCBI Taxonomy" id="314040"/>
    <lineage>
        <taxon>Eukaryota</taxon>
        <taxon>Fungi</taxon>
        <taxon>Dikarya</taxon>
        <taxon>Ascomycota</taxon>
        <taxon>Pezizomycotina</taxon>
        <taxon>Sordariomycetes</taxon>
        <taxon>Sordariomycetidae</taxon>
        <taxon>Sordariales</taxon>
        <taxon>Schizotheciaceae</taxon>
        <taxon>Schizothecium</taxon>
    </lineage>
</organism>
<feature type="region of interest" description="Disordered" evidence="1">
    <location>
        <begin position="224"/>
        <end position="262"/>
    </location>
</feature>
<feature type="region of interest" description="Disordered" evidence="1">
    <location>
        <begin position="190"/>
        <end position="210"/>
    </location>
</feature>
<dbReference type="InterPro" id="IPR052973">
    <property type="entry name" value="Fungal_sec-metab_reg_TF"/>
</dbReference>
<evidence type="ECO:0000256" key="1">
    <source>
        <dbReference type="SAM" id="MobiDB-lite"/>
    </source>
</evidence>
<feature type="compositionally biased region" description="Basic and acidic residues" evidence="1">
    <location>
        <begin position="233"/>
        <end position="262"/>
    </location>
</feature>
<accession>A0AA40K9F4</accession>
<protein>
    <recommendedName>
        <fullName evidence="4">Zn(2)-C6 fungal-type domain-containing protein</fullName>
    </recommendedName>
</protein>
<dbReference type="PANTHER" id="PTHR35392:SF3">
    <property type="entry name" value="ZN(2)-C6 FUNGAL-TYPE DOMAIN-CONTAINING PROTEIN"/>
    <property type="match status" value="1"/>
</dbReference>
<dbReference type="EMBL" id="JAUKUD010000002">
    <property type="protein sequence ID" value="KAK0750721.1"/>
    <property type="molecule type" value="Genomic_DNA"/>
</dbReference>
<comment type="caution">
    <text evidence="2">The sequence shown here is derived from an EMBL/GenBank/DDBJ whole genome shotgun (WGS) entry which is preliminary data.</text>
</comment>
<name>A0AA40K9F4_9PEZI</name>
<keyword evidence="3" id="KW-1185">Reference proteome</keyword>
<gene>
    <name evidence="2" type="ORF">B0T18DRAFT_485493</name>
</gene>
<evidence type="ECO:0000313" key="3">
    <source>
        <dbReference type="Proteomes" id="UP001172155"/>
    </source>
</evidence>
<evidence type="ECO:0008006" key="4">
    <source>
        <dbReference type="Google" id="ProtNLM"/>
    </source>
</evidence>
<proteinExistence type="predicted"/>
<dbReference type="AlphaFoldDB" id="A0AA40K9F4"/>
<dbReference type="Proteomes" id="UP001172155">
    <property type="component" value="Unassembled WGS sequence"/>
</dbReference>